<reference evidence="2" key="1">
    <citation type="submission" date="2012-04" db="EMBL/GenBank/DDBJ databases">
        <title>The Genome Sequence of Loa loa.</title>
        <authorList>
            <consortium name="The Broad Institute Genome Sequencing Platform"/>
            <consortium name="Broad Institute Genome Sequencing Center for Infectious Disease"/>
            <person name="Nutman T.B."/>
            <person name="Fink D.L."/>
            <person name="Russ C."/>
            <person name="Young S."/>
            <person name="Zeng Q."/>
            <person name="Gargeya S."/>
            <person name="Alvarado L."/>
            <person name="Berlin A."/>
            <person name="Chapman S.B."/>
            <person name="Chen Z."/>
            <person name="Freedman E."/>
            <person name="Gellesch M."/>
            <person name="Goldberg J."/>
            <person name="Griggs A."/>
            <person name="Gujja S."/>
            <person name="Heilman E.R."/>
            <person name="Heiman D."/>
            <person name="Howarth C."/>
            <person name="Mehta T."/>
            <person name="Neiman D."/>
            <person name="Pearson M."/>
            <person name="Roberts A."/>
            <person name="Saif S."/>
            <person name="Shea T."/>
            <person name="Shenoy N."/>
            <person name="Sisk P."/>
            <person name="Stolte C."/>
            <person name="Sykes S."/>
            <person name="White J."/>
            <person name="Yandava C."/>
            <person name="Haas B."/>
            <person name="Henn M.R."/>
            <person name="Nusbaum C."/>
            <person name="Birren B."/>
        </authorList>
    </citation>
    <scope>NUCLEOTIDE SEQUENCE [LARGE SCALE GENOMIC DNA]</scope>
</reference>
<dbReference type="EMBL" id="JH712072">
    <property type="protein sequence ID" value="EFO27584.2"/>
    <property type="molecule type" value="Genomic_DNA"/>
</dbReference>
<dbReference type="RefSeq" id="XP_003136491.2">
    <property type="nucleotide sequence ID" value="XM_003136443.2"/>
</dbReference>
<evidence type="ECO:0000313" key="2">
    <source>
        <dbReference type="EMBL" id="EFO27584.2"/>
    </source>
</evidence>
<organism evidence="2">
    <name type="scientific">Loa loa</name>
    <name type="common">Eye worm</name>
    <name type="synonym">Filaria loa</name>
    <dbReference type="NCBI Taxonomy" id="7209"/>
    <lineage>
        <taxon>Eukaryota</taxon>
        <taxon>Metazoa</taxon>
        <taxon>Ecdysozoa</taxon>
        <taxon>Nematoda</taxon>
        <taxon>Chromadorea</taxon>
        <taxon>Rhabditida</taxon>
        <taxon>Spirurina</taxon>
        <taxon>Spiruromorpha</taxon>
        <taxon>Filarioidea</taxon>
        <taxon>Onchocercidae</taxon>
        <taxon>Loa</taxon>
    </lineage>
</organism>
<sequence>MIVGQKKEGRKEDDSYKRKRWKERICNLSDGFTAWLLLATAAASGDESLRGGPGKGQDWGEVTGRDESPVISPPPFSHSVYLIGNGD</sequence>
<name>A0A1S0UAP7_LOALO</name>
<evidence type="ECO:0000256" key="1">
    <source>
        <dbReference type="SAM" id="MobiDB-lite"/>
    </source>
</evidence>
<protein>
    <submittedName>
        <fullName evidence="2">Uncharacterized protein</fullName>
    </submittedName>
</protein>
<accession>A0A1S0UAP7</accession>
<feature type="region of interest" description="Disordered" evidence="1">
    <location>
        <begin position="45"/>
        <end position="78"/>
    </location>
</feature>
<dbReference type="CTD" id="9938273"/>
<proteinExistence type="predicted"/>
<gene>
    <name evidence="2" type="ORF">LOAG_00903</name>
</gene>
<dbReference type="InParanoid" id="A0A1S0UAP7"/>
<dbReference type="KEGG" id="loa:LOAG_00903"/>
<dbReference type="AlphaFoldDB" id="A0A1S0UAP7"/>
<dbReference type="GeneID" id="9938273"/>